<feature type="transmembrane region" description="Helical" evidence="3">
    <location>
        <begin position="189"/>
        <end position="209"/>
    </location>
</feature>
<evidence type="ECO:0000313" key="6">
    <source>
        <dbReference type="Proteomes" id="UP000189513"/>
    </source>
</evidence>
<dbReference type="OMA" id="WVLASHQ"/>
<reference evidence="6" key="1">
    <citation type="journal article" date="2017" name="Genome Announc.">
        <title>Genome sequences of Cyberlindnera fabianii 65, Pichia kudriavzevii 129, and Saccharomyces cerevisiae 131 isolated from fermented masau fruits in Zimbabwe.</title>
        <authorList>
            <person name="van Rijswijck I.M.H."/>
            <person name="Derks M.F.L."/>
            <person name="Abee T."/>
            <person name="de Ridder D."/>
            <person name="Smid E.J."/>
        </authorList>
    </citation>
    <scope>NUCLEOTIDE SEQUENCE [LARGE SCALE GENOMIC DNA]</scope>
    <source>
        <strain evidence="6">65</strain>
    </source>
</reference>
<name>A0A1V2L7J5_CYBFA</name>
<comment type="caution">
    <text evidence="5">The sequence shown here is derived from an EMBL/GenBank/DDBJ whole genome shotgun (WGS) entry which is preliminary data.</text>
</comment>
<dbReference type="GO" id="GO:0022857">
    <property type="term" value="F:transmembrane transporter activity"/>
    <property type="evidence" value="ECO:0007669"/>
    <property type="project" value="InterPro"/>
</dbReference>
<dbReference type="Gene3D" id="1.20.1250.20">
    <property type="entry name" value="MFS general substrate transporter like domains"/>
    <property type="match status" value="2"/>
</dbReference>
<dbReference type="InterPro" id="IPR011701">
    <property type="entry name" value="MFS"/>
</dbReference>
<feature type="transmembrane region" description="Helical" evidence="3">
    <location>
        <begin position="401"/>
        <end position="421"/>
    </location>
</feature>
<dbReference type="Pfam" id="PF07690">
    <property type="entry name" value="MFS_1"/>
    <property type="match status" value="1"/>
</dbReference>
<dbReference type="InterPro" id="IPR020846">
    <property type="entry name" value="MFS_dom"/>
</dbReference>
<dbReference type="VEuPathDB" id="FungiDB:BON22_2573"/>
<feature type="transmembrane region" description="Helical" evidence="3">
    <location>
        <begin position="158"/>
        <end position="177"/>
    </location>
</feature>
<evidence type="ECO:0000259" key="4">
    <source>
        <dbReference type="PROSITE" id="PS50850"/>
    </source>
</evidence>
<feature type="transmembrane region" description="Helical" evidence="3">
    <location>
        <begin position="98"/>
        <end position="117"/>
    </location>
</feature>
<comment type="subcellular location">
    <subcellularLocation>
        <location evidence="1">Membrane</location>
        <topology evidence="1">Multi-pass membrane protein</topology>
    </subcellularLocation>
</comment>
<feature type="domain" description="Major facilitator superfamily (MFS) profile" evidence="4">
    <location>
        <begin position="25"/>
        <end position="424"/>
    </location>
</feature>
<gene>
    <name evidence="5" type="ORF">BON22_2573</name>
</gene>
<evidence type="ECO:0000256" key="2">
    <source>
        <dbReference type="ARBA" id="ARBA00006727"/>
    </source>
</evidence>
<evidence type="ECO:0000313" key="5">
    <source>
        <dbReference type="EMBL" id="ONH67833.1"/>
    </source>
</evidence>
<evidence type="ECO:0000256" key="1">
    <source>
        <dbReference type="ARBA" id="ARBA00004141"/>
    </source>
</evidence>
<dbReference type="GO" id="GO:0016020">
    <property type="term" value="C:membrane"/>
    <property type="evidence" value="ECO:0007669"/>
    <property type="project" value="UniProtKB-SubCell"/>
</dbReference>
<keyword evidence="3" id="KW-0812">Transmembrane</keyword>
<dbReference type="InterPro" id="IPR050327">
    <property type="entry name" value="Proton-linked_MCT"/>
</dbReference>
<feature type="transmembrane region" description="Helical" evidence="3">
    <location>
        <begin position="123"/>
        <end position="146"/>
    </location>
</feature>
<dbReference type="InterPro" id="IPR036259">
    <property type="entry name" value="MFS_trans_sf"/>
</dbReference>
<feature type="transmembrane region" description="Helical" evidence="3">
    <location>
        <begin position="306"/>
        <end position="326"/>
    </location>
</feature>
<sequence length="431" mass="46432">MDGESRTSRVSTNTASTSVVGRYHAAFIVLVGFLANFVAFGVAFTFGVFQEYYSSRMGPLSHSSQTTVSMIGSVASASTYSFAIFNNAVTDYLKTPKLVMLMGAIIMAVAMTCASFCQEEMAYQFILSQGLLFGIGSSFAYMPPVVCAPPFFTRNRGLAIGIVFAGTGFGAVTFAPLTRYLLSHVGWRWTLRILGLISFGVLAPISLLVNQHPSVQGHDPKPLRSLFTQFNLRSSNIDGWSLISQLGAGLFQAAGYLISLNFMSTYARSLGFSAQQGANFIALSNGINAIFKVVIGFFADQYLGRLNTIILCNFMSAAAVFSLWLVGLKSTFLAFVVLYGVFSGAIISLLPTCLSEIFGVKNYKSISGMMYFFRGVGNLLGSPIAALLITNASLPKGYQNAIIYNGVMLTVSTLFLGTLKLRADKSAPVRD</sequence>
<keyword evidence="3" id="KW-1133">Transmembrane helix</keyword>
<organism evidence="5 6">
    <name type="scientific">Cyberlindnera fabianii</name>
    <name type="common">Yeast</name>
    <name type="synonym">Hansenula fabianii</name>
    <dbReference type="NCBI Taxonomy" id="36022"/>
    <lineage>
        <taxon>Eukaryota</taxon>
        <taxon>Fungi</taxon>
        <taxon>Dikarya</taxon>
        <taxon>Ascomycota</taxon>
        <taxon>Saccharomycotina</taxon>
        <taxon>Saccharomycetes</taxon>
        <taxon>Phaffomycetales</taxon>
        <taxon>Phaffomycetaceae</taxon>
        <taxon>Cyberlindnera</taxon>
    </lineage>
</organism>
<keyword evidence="3" id="KW-0472">Membrane</keyword>
<dbReference type="PANTHER" id="PTHR11360:SF284">
    <property type="entry name" value="EG:103B4.3 PROTEIN-RELATED"/>
    <property type="match status" value="1"/>
</dbReference>
<feature type="transmembrane region" description="Helical" evidence="3">
    <location>
        <begin position="332"/>
        <end position="350"/>
    </location>
</feature>
<feature type="transmembrane region" description="Helical" evidence="3">
    <location>
        <begin position="278"/>
        <end position="299"/>
    </location>
</feature>
<keyword evidence="6" id="KW-1185">Reference proteome</keyword>
<dbReference type="SUPFAM" id="SSF103473">
    <property type="entry name" value="MFS general substrate transporter"/>
    <property type="match status" value="1"/>
</dbReference>
<feature type="transmembrane region" description="Helical" evidence="3">
    <location>
        <begin position="239"/>
        <end position="258"/>
    </location>
</feature>
<dbReference type="PROSITE" id="PS50850">
    <property type="entry name" value="MFS"/>
    <property type="match status" value="1"/>
</dbReference>
<dbReference type="AlphaFoldDB" id="A0A1V2L7J5"/>
<protein>
    <submittedName>
        <fullName evidence="5">Putative transporter MCH4</fullName>
    </submittedName>
</protein>
<evidence type="ECO:0000256" key="3">
    <source>
        <dbReference type="SAM" id="Phobius"/>
    </source>
</evidence>
<comment type="similarity">
    <text evidence="2">Belongs to the major facilitator superfamily. Monocarboxylate porter (TC 2.A.1.13) family.</text>
</comment>
<feature type="transmembrane region" description="Helical" evidence="3">
    <location>
        <begin position="371"/>
        <end position="389"/>
    </location>
</feature>
<proteinExistence type="inferred from homology"/>
<feature type="transmembrane region" description="Helical" evidence="3">
    <location>
        <begin position="25"/>
        <end position="48"/>
    </location>
</feature>
<dbReference type="PANTHER" id="PTHR11360">
    <property type="entry name" value="MONOCARBOXYLATE TRANSPORTER"/>
    <property type="match status" value="1"/>
</dbReference>
<accession>A0A1V2L7J5</accession>
<dbReference type="Proteomes" id="UP000189513">
    <property type="component" value="Unassembled WGS sequence"/>
</dbReference>
<dbReference type="EMBL" id="MPUK01000004">
    <property type="protein sequence ID" value="ONH67833.1"/>
    <property type="molecule type" value="Genomic_DNA"/>
</dbReference>